<protein>
    <recommendedName>
        <fullName evidence="1">DUF402 domain-containing protein</fullName>
    </recommendedName>
</protein>
<dbReference type="InterPro" id="IPR035930">
    <property type="entry name" value="FomD-like_sf"/>
</dbReference>
<name>D1BYW0_XYLCX</name>
<evidence type="ECO:0000259" key="1">
    <source>
        <dbReference type="Pfam" id="PF04167"/>
    </source>
</evidence>
<evidence type="ECO:0000313" key="3">
    <source>
        <dbReference type="Proteomes" id="UP000002255"/>
    </source>
</evidence>
<dbReference type="eggNOG" id="COG3557">
    <property type="taxonomic scope" value="Bacteria"/>
</dbReference>
<dbReference type="Pfam" id="PF04167">
    <property type="entry name" value="DUF402"/>
    <property type="match status" value="1"/>
</dbReference>
<reference evidence="3" key="1">
    <citation type="submission" date="2009-11" db="EMBL/GenBank/DDBJ databases">
        <title>The complete chromosome of Xylanimonas cellulosilytica DSM 15894.</title>
        <authorList>
            <consortium name="US DOE Joint Genome Institute (JGI-PGF)"/>
            <person name="Lucas S."/>
            <person name="Copeland A."/>
            <person name="Lapidus A."/>
            <person name="Glavina del Rio T."/>
            <person name="Dalin E."/>
            <person name="Tice H."/>
            <person name="Bruce D."/>
            <person name="Goodwin L."/>
            <person name="Pitluck S."/>
            <person name="Kyrpides N."/>
            <person name="Mavromatis K."/>
            <person name="Ivanova N."/>
            <person name="Mikhailova N."/>
            <person name="Foster B."/>
            <person name="Clum A."/>
            <person name="Brettin T."/>
            <person name="Detter J.C."/>
            <person name="Han C."/>
            <person name="Larimer F."/>
            <person name="Land M."/>
            <person name="Hauser L."/>
            <person name="Markowitz V."/>
            <person name="Cheng J.F."/>
            <person name="Hugenholtz P."/>
            <person name="Woyke T."/>
            <person name="Wu D."/>
            <person name="Gehrich-Schroeter G."/>
            <person name="Schneider S."/>
            <person name="Pukall S.R."/>
            <person name="Klenk H.P."/>
            <person name="Eisen J.A."/>
        </authorList>
    </citation>
    <scope>NUCLEOTIDE SEQUENCE [LARGE SCALE GENOMIC DNA]</scope>
    <source>
        <strain evidence="3">DSM 15894 / CECT 5975 / LMG 20990 / XIL07</strain>
    </source>
</reference>
<accession>D1BYW0</accession>
<reference evidence="2 3" key="2">
    <citation type="journal article" date="2010" name="Stand. Genomic Sci.">
        <title>Complete genome sequence of Xylanimonas cellulosilytica type strain (XIL07).</title>
        <authorList>
            <person name="Foster B."/>
            <person name="Pukall R."/>
            <person name="Abt B."/>
            <person name="Nolan M."/>
            <person name="Glavina Del Rio T."/>
            <person name="Chen F."/>
            <person name="Lucas S."/>
            <person name="Tice H."/>
            <person name="Pitluck S."/>
            <person name="Cheng J.-F."/>
            <person name="Chertkov O."/>
            <person name="Brettin T."/>
            <person name="Han C."/>
            <person name="Detter J.C."/>
            <person name="Bruce D."/>
            <person name="Goodwin L."/>
            <person name="Ivanova N."/>
            <person name="Mavromatis K."/>
            <person name="Pati A."/>
            <person name="Mikhailova N."/>
            <person name="Chen A."/>
            <person name="Palaniappan K."/>
            <person name="Land M."/>
            <person name="Hauser L."/>
            <person name="Chang Y.-J."/>
            <person name="Jeffries C.D."/>
            <person name="Chain P."/>
            <person name="Rohde M."/>
            <person name="Goeker M."/>
            <person name="Bristow J."/>
            <person name="Eisen J.A."/>
            <person name="Markowitz V."/>
            <person name="Hugenholtz P."/>
            <person name="Kyrpides N.C."/>
            <person name="Klenk H.-P."/>
            <person name="Lapidus A."/>
        </authorList>
    </citation>
    <scope>NUCLEOTIDE SEQUENCE [LARGE SCALE GENOMIC DNA]</scope>
    <source>
        <strain evidence="3">DSM 15894 / CECT 5975 / LMG 20990 / XIL07</strain>
    </source>
</reference>
<dbReference type="HOGENOM" id="CLU_120820_0_0_11"/>
<sequence>MPADLAPTAPPIPSGAVVQVRYTKYDGAPHWAFDGPFLGTDAFGAWVGAPAGTRWSRPGWTFDAESAAVVLFPAAGWTGTYNATHPEGQRLYLDLTTRPVWGAVDGTWQVTMADLDLDVITRADGTIWIDDEDEFAEHRVSYGYPADLVATVEADALDLLRRAGAGDRPFDGMRRPYAPAQPATADRWLELLARVTAR</sequence>
<keyword evidence="3" id="KW-1185">Reference proteome</keyword>
<feature type="domain" description="DUF402" evidence="1">
    <location>
        <begin position="58"/>
        <end position="165"/>
    </location>
</feature>
<evidence type="ECO:0000313" key="2">
    <source>
        <dbReference type="EMBL" id="ACZ30035.1"/>
    </source>
</evidence>
<dbReference type="STRING" id="446471.Xcel_1004"/>
<dbReference type="KEGG" id="xce:Xcel_1004"/>
<dbReference type="EMBL" id="CP001821">
    <property type="protein sequence ID" value="ACZ30035.1"/>
    <property type="molecule type" value="Genomic_DNA"/>
</dbReference>
<dbReference type="RefSeq" id="WP_012877777.1">
    <property type="nucleotide sequence ID" value="NC_013530.1"/>
</dbReference>
<dbReference type="OrthoDB" id="3531052at2"/>
<dbReference type="InterPro" id="IPR007295">
    <property type="entry name" value="DUF402"/>
</dbReference>
<dbReference type="Proteomes" id="UP000002255">
    <property type="component" value="Chromosome"/>
</dbReference>
<dbReference type="SUPFAM" id="SSF159234">
    <property type="entry name" value="FomD-like"/>
    <property type="match status" value="1"/>
</dbReference>
<gene>
    <name evidence="2" type="ordered locus">Xcel_1004</name>
</gene>
<proteinExistence type="predicted"/>
<dbReference type="Gene3D" id="2.40.380.10">
    <property type="entry name" value="FomD-like"/>
    <property type="match status" value="1"/>
</dbReference>
<dbReference type="AlphaFoldDB" id="D1BYW0"/>
<organism evidence="2 3">
    <name type="scientific">Xylanimonas cellulosilytica (strain DSM 15894 / JCM 12276 / CECT 5975 / KCTC 9989 / LMG 20990 / NBRC 107835 / XIL07)</name>
    <dbReference type="NCBI Taxonomy" id="446471"/>
    <lineage>
        <taxon>Bacteria</taxon>
        <taxon>Bacillati</taxon>
        <taxon>Actinomycetota</taxon>
        <taxon>Actinomycetes</taxon>
        <taxon>Micrococcales</taxon>
        <taxon>Promicromonosporaceae</taxon>
        <taxon>Xylanimonas</taxon>
    </lineage>
</organism>